<dbReference type="Proteomes" id="UP001595904">
    <property type="component" value="Unassembled WGS sequence"/>
</dbReference>
<dbReference type="PROSITE" id="PS50931">
    <property type="entry name" value="HTH_LYSR"/>
    <property type="match status" value="1"/>
</dbReference>
<proteinExistence type="inferred from homology"/>
<dbReference type="SUPFAM" id="SSF46785">
    <property type="entry name" value="Winged helix' DNA-binding domain"/>
    <property type="match status" value="1"/>
</dbReference>
<accession>A0ABV8SLQ0</accession>
<dbReference type="InterPro" id="IPR058163">
    <property type="entry name" value="LysR-type_TF_proteobact-type"/>
</dbReference>
<comment type="similarity">
    <text evidence="1">Belongs to the LysR transcriptional regulatory family.</text>
</comment>
<dbReference type="Pfam" id="PF00126">
    <property type="entry name" value="HTH_1"/>
    <property type="match status" value="1"/>
</dbReference>
<dbReference type="InterPro" id="IPR005119">
    <property type="entry name" value="LysR_subst-bd"/>
</dbReference>
<evidence type="ECO:0000313" key="6">
    <source>
        <dbReference type="EMBL" id="MFC4307812.1"/>
    </source>
</evidence>
<dbReference type="Gene3D" id="3.40.190.10">
    <property type="entry name" value="Periplasmic binding protein-like II"/>
    <property type="match status" value="2"/>
</dbReference>
<evidence type="ECO:0000256" key="2">
    <source>
        <dbReference type="ARBA" id="ARBA00023015"/>
    </source>
</evidence>
<comment type="caution">
    <text evidence="6">The sequence shown here is derived from an EMBL/GenBank/DDBJ whole genome shotgun (WGS) entry which is preliminary data.</text>
</comment>
<keyword evidence="2" id="KW-0805">Transcription regulation</keyword>
<feature type="domain" description="HTH lysR-type" evidence="5">
    <location>
        <begin position="22"/>
        <end position="79"/>
    </location>
</feature>
<dbReference type="InterPro" id="IPR000847">
    <property type="entry name" value="LysR_HTH_N"/>
</dbReference>
<dbReference type="InterPro" id="IPR036388">
    <property type="entry name" value="WH-like_DNA-bd_sf"/>
</dbReference>
<dbReference type="InterPro" id="IPR036390">
    <property type="entry name" value="WH_DNA-bd_sf"/>
</dbReference>
<dbReference type="PANTHER" id="PTHR30537:SF79">
    <property type="entry name" value="TRANSCRIPTIONAL REGULATOR-RELATED"/>
    <property type="match status" value="1"/>
</dbReference>
<name>A0ABV8SLQ0_9GAMM</name>
<keyword evidence="4" id="KW-0804">Transcription</keyword>
<evidence type="ECO:0000256" key="3">
    <source>
        <dbReference type="ARBA" id="ARBA00023125"/>
    </source>
</evidence>
<dbReference type="RefSeq" id="WP_380594395.1">
    <property type="nucleotide sequence ID" value="NZ_JBHSDU010000001.1"/>
</dbReference>
<organism evidence="6 7">
    <name type="scientific">Steroidobacter flavus</name>
    <dbReference type="NCBI Taxonomy" id="1842136"/>
    <lineage>
        <taxon>Bacteria</taxon>
        <taxon>Pseudomonadati</taxon>
        <taxon>Pseudomonadota</taxon>
        <taxon>Gammaproteobacteria</taxon>
        <taxon>Steroidobacterales</taxon>
        <taxon>Steroidobacteraceae</taxon>
        <taxon>Steroidobacter</taxon>
    </lineage>
</organism>
<dbReference type="Gene3D" id="1.10.10.10">
    <property type="entry name" value="Winged helix-like DNA-binding domain superfamily/Winged helix DNA-binding domain"/>
    <property type="match status" value="1"/>
</dbReference>
<evidence type="ECO:0000259" key="5">
    <source>
        <dbReference type="PROSITE" id="PS50931"/>
    </source>
</evidence>
<sequence>MGDEKTELYVPSPRLPPRKGLPPFEALRAFDAVAQLGGVRKAADYLYRDQTVISRHLRTVEDWVGAKLIVRTPSGSMLTEQGSQYHKQIAAAIDAIAAATADLVKHGDTGSLHIRCMPGFALHWLSRRLGSFEESHPGFYTVHPAERRPDFLSFDADVEIRFVAAYNRESEPPEEFRSSLIVHSPVLAVANPDYLARSAPIHEPRDLLQHQLLHEESFDRWRNWLGSYQVQDAADLTGPRLWQGHLTLHAACQGRGIALANYVIASEDLAAGRLVDIGAGKAGFQPQAMGTYYFIAKANRWDSSLIRRFRDWLTDAVRADFPNLKTS</sequence>
<dbReference type="Pfam" id="PF03466">
    <property type="entry name" value="LysR_substrate"/>
    <property type="match status" value="1"/>
</dbReference>
<keyword evidence="3" id="KW-0238">DNA-binding</keyword>
<evidence type="ECO:0000256" key="4">
    <source>
        <dbReference type="ARBA" id="ARBA00023163"/>
    </source>
</evidence>
<dbReference type="EMBL" id="JBHSDU010000001">
    <property type="protein sequence ID" value="MFC4307812.1"/>
    <property type="molecule type" value="Genomic_DNA"/>
</dbReference>
<keyword evidence="7" id="KW-1185">Reference proteome</keyword>
<dbReference type="PANTHER" id="PTHR30537">
    <property type="entry name" value="HTH-TYPE TRANSCRIPTIONAL REGULATOR"/>
    <property type="match status" value="1"/>
</dbReference>
<protein>
    <submittedName>
        <fullName evidence="6">LysR substrate-binding domain-containing protein</fullName>
    </submittedName>
</protein>
<dbReference type="SUPFAM" id="SSF53850">
    <property type="entry name" value="Periplasmic binding protein-like II"/>
    <property type="match status" value="1"/>
</dbReference>
<evidence type="ECO:0000313" key="7">
    <source>
        <dbReference type="Proteomes" id="UP001595904"/>
    </source>
</evidence>
<reference evidence="7" key="1">
    <citation type="journal article" date="2019" name="Int. J. Syst. Evol. Microbiol.">
        <title>The Global Catalogue of Microorganisms (GCM) 10K type strain sequencing project: providing services to taxonomists for standard genome sequencing and annotation.</title>
        <authorList>
            <consortium name="The Broad Institute Genomics Platform"/>
            <consortium name="The Broad Institute Genome Sequencing Center for Infectious Disease"/>
            <person name="Wu L."/>
            <person name="Ma J."/>
        </authorList>
    </citation>
    <scope>NUCLEOTIDE SEQUENCE [LARGE SCALE GENOMIC DNA]</scope>
    <source>
        <strain evidence="7">CGMCC 1.10759</strain>
    </source>
</reference>
<evidence type="ECO:0000256" key="1">
    <source>
        <dbReference type="ARBA" id="ARBA00009437"/>
    </source>
</evidence>
<gene>
    <name evidence="6" type="ORF">ACFPN2_01850</name>
</gene>